<dbReference type="Gene3D" id="1.25.40.20">
    <property type="entry name" value="Ankyrin repeat-containing domain"/>
    <property type="match status" value="1"/>
</dbReference>
<keyword evidence="6" id="KW-1185">Reference proteome</keyword>
<sequence>MPPWHFMRGKFASKRTSSINEFVDAPISPPSSTFSPCSSWADDGALQLAPTSKRPHNQAQRQQSTEQEPDGALWGPPSLPKLHNAAFQGDIEAVVRELVVGGADINEQCSHVNLCGDLVTGVTPLYLAAQQGHHGVCSYLLRRGADPRVASGVCTSPDTFRVADVALMQGHVRIWWLLRRAARRQRK</sequence>
<protein>
    <submittedName>
        <fullName evidence="5">Ankyrin-1</fullName>
    </submittedName>
</protein>
<feature type="compositionally biased region" description="Low complexity" evidence="4">
    <location>
        <begin position="30"/>
        <end position="39"/>
    </location>
</feature>
<dbReference type="PANTHER" id="PTHR24171">
    <property type="entry name" value="ANKYRIN REPEAT DOMAIN-CONTAINING PROTEIN 39-RELATED"/>
    <property type="match status" value="1"/>
</dbReference>
<reference evidence="5 6" key="1">
    <citation type="journal article" date="2017" name="Mol. Biol. Evol.">
        <title>The 4-celled Tetrabaena socialis nuclear genome reveals the essential components for genetic control of cell number at the origin of multicellularity in the volvocine lineage.</title>
        <authorList>
            <person name="Featherston J."/>
            <person name="Arakaki Y."/>
            <person name="Hanschen E.R."/>
            <person name="Ferris P.J."/>
            <person name="Michod R.E."/>
            <person name="Olson B.J.S.C."/>
            <person name="Nozaki H."/>
            <person name="Durand P.M."/>
        </authorList>
    </citation>
    <scope>NUCLEOTIDE SEQUENCE [LARGE SCALE GENOMIC DNA]</scope>
    <source>
        <strain evidence="5 6">NIES-571</strain>
    </source>
</reference>
<organism evidence="5 6">
    <name type="scientific">Tetrabaena socialis</name>
    <dbReference type="NCBI Taxonomy" id="47790"/>
    <lineage>
        <taxon>Eukaryota</taxon>
        <taxon>Viridiplantae</taxon>
        <taxon>Chlorophyta</taxon>
        <taxon>core chlorophytes</taxon>
        <taxon>Chlorophyceae</taxon>
        <taxon>CS clade</taxon>
        <taxon>Chlamydomonadales</taxon>
        <taxon>Tetrabaenaceae</taxon>
        <taxon>Tetrabaena</taxon>
    </lineage>
</organism>
<dbReference type="PROSITE" id="PS50297">
    <property type="entry name" value="ANK_REP_REGION"/>
    <property type="match status" value="2"/>
</dbReference>
<feature type="repeat" description="ANK" evidence="3">
    <location>
        <begin position="120"/>
        <end position="152"/>
    </location>
</feature>
<name>A0A2J8AD63_9CHLO</name>
<evidence type="ECO:0000313" key="5">
    <source>
        <dbReference type="EMBL" id="PNH10460.1"/>
    </source>
</evidence>
<dbReference type="GO" id="GO:0085020">
    <property type="term" value="P:protein K6-linked ubiquitination"/>
    <property type="evidence" value="ECO:0007669"/>
    <property type="project" value="TreeGrafter"/>
</dbReference>
<keyword evidence="2 3" id="KW-0040">ANK repeat</keyword>
<dbReference type="SMART" id="SM00248">
    <property type="entry name" value="ANK"/>
    <property type="match status" value="1"/>
</dbReference>
<feature type="compositionally biased region" description="Polar residues" evidence="4">
    <location>
        <begin position="57"/>
        <end position="66"/>
    </location>
</feature>
<proteinExistence type="predicted"/>
<dbReference type="SUPFAM" id="SSF48403">
    <property type="entry name" value="Ankyrin repeat"/>
    <property type="match status" value="1"/>
</dbReference>
<gene>
    <name evidence="5" type="ORF">TSOC_002808</name>
</gene>
<dbReference type="Proteomes" id="UP000236333">
    <property type="component" value="Unassembled WGS sequence"/>
</dbReference>
<evidence type="ECO:0000256" key="4">
    <source>
        <dbReference type="SAM" id="MobiDB-lite"/>
    </source>
</evidence>
<accession>A0A2J8AD63</accession>
<dbReference type="InterPro" id="IPR002110">
    <property type="entry name" value="Ankyrin_rpt"/>
</dbReference>
<keyword evidence="1" id="KW-0677">Repeat</keyword>
<dbReference type="PROSITE" id="PS50088">
    <property type="entry name" value="ANK_REPEAT"/>
    <property type="match status" value="2"/>
</dbReference>
<dbReference type="AlphaFoldDB" id="A0A2J8AD63"/>
<evidence type="ECO:0000313" key="6">
    <source>
        <dbReference type="Proteomes" id="UP000236333"/>
    </source>
</evidence>
<feature type="repeat" description="ANK" evidence="3">
    <location>
        <begin position="82"/>
        <end position="110"/>
    </location>
</feature>
<dbReference type="PANTHER" id="PTHR24171:SF8">
    <property type="entry name" value="BRCA1-ASSOCIATED RING DOMAIN PROTEIN 1"/>
    <property type="match status" value="1"/>
</dbReference>
<feature type="region of interest" description="Disordered" evidence="4">
    <location>
        <begin position="22"/>
        <end position="76"/>
    </location>
</feature>
<evidence type="ECO:0000256" key="1">
    <source>
        <dbReference type="ARBA" id="ARBA00022737"/>
    </source>
</evidence>
<dbReference type="InterPro" id="IPR036770">
    <property type="entry name" value="Ankyrin_rpt-contain_sf"/>
</dbReference>
<evidence type="ECO:0000256" key="3">
    <source>
        <dbReference type="PROSITE-ProRule" id="PRU00023"/>
    </source>
</evidence>
<evidence type="ECO:0000256" key="2">
    <source>
        <dbReference type="ARBA" id="ARBA00023043"/>
    </source>
</evidence>
<dbReference type="EMBL" id="PGGS01000055">
    <property type="protein sequence ID" value="PNH10460.1"/>
    <property type="molecule type" value="Genomic_DNA"/>
</dbReference>
<dbReference type="Pfam" id="PF12796">
    <property type="entry name" value="Ank_2"/>
    <property type="match status" value="1"/>
</dbReference>
<dbReference type="GO" id="GO:0004842">
    <property type="term" value="F:ubiquitin-protein transferase activity"/>
    <property type="evidence" value="ECO:0007669"/>
    <property type="project" value="TreeGrafter"/>
</dbReference>
<comment type="caution">
    <text evidence="5">The sequence shown here is derived from an EMBL/GenBank/DDBJ whole genome shotgun (WGS) entry which is preliminary data.</text>
</comment>
<dbReference type="OrthoDB" id="194358at2759"/>